<name>A0A4W3JZ32_CALMI</name>
<proteinExistence type="inferred from homology"/>
<reference evidence="20" key="1">
    <citation type="journal article" date="2006" name="Science">
        <title>Ancient noncoding elements conserved in the human genome.</title>
        <authorList>
            <person name="Venkatesh B."/>
            <person name="Kirkness E.F."/>
            <person name="Loh Y.H."/>
            <person name="Halpern A.L."/>
            <person name="Lee A.P."/>
            <person name="Johnson J."/>
            <person name="Dandona N."/>
            <person name="Viswanathan L.D."/>
            <person name="Tay A."/>
            <person name="Venter J.C."/>
            <person name="Strausberg R.L."/>
            <person name="Brenner S."/>
        </authorList>
    </citation>
    <scope>NUCLEOTIDE SEQUENCE [LARGE SCALE GENOMIC DNA]</scope>
</reference>
<keyword evidence="4" id="KW-0109">Calcium transport</keyword>
<evidence type="ECO:0000256" key="4">
    <source>
        <dbReference type="ARBA" id="ARBA00022568"/>
    </source>
</evidence>
<keyword evidence="9" id="KW-0106">Calcium</keyword>
<dbReference type="SUPFAM" id="SSF53300">
    <property type="entry name" value="vWA-like"/>
    <property type="match status" value="1"/>
</dbReference>
<keyword evidence="3" id="KW-0813">Transport</keyword>
<evidence type="ECO:0000256" key="1">
    <source>
        <dbReference type="ARBA" id="ARBA00004479"/>
    </source>
</evidence>
<dbReference type="SMART" id="SM00327">
    <property type="entry name" value="VWA"/>
    <property type="match status" value="1"/>
</dbReference>
<keyword evidence="13" id="KW-0472">Membrane</keyword>
<gene>
    <name evidence="19" type="primary">LOC103177010</name>
</gene>
<evidence type="ECO:0000256" key="9">
    <source>
        <dbReference type="ARBA" id="ARBA00022837"/>
    </source>
</evidence>
<dbReference type="InterPro" id="IPR051173">
    <property type="entry name" value="Ca_channel_alpha-2/delta"/>
</dbReference>
<evidence type="ECO:0000256" key="8">
    <source>
        <dbReference type="ARBA" id="ARBA00022729"/>
    </source>
</evidence>
<evidence type="ECO:0000256" key="6">
    <source>
        <dbReference type="ARBA" id="ARBA00022692"/>
    </source>
</evidence>
<evidence type="ECO:0000259" key="18">
    <source>
        <dbReference type="PROSITE" id="PS50234"/>
    </source>
</evidence>
<comment type="subcellular location">
    <subcellularLocation>
        <location evidence="1">Membrane</location>
        <topology evidence="1">Single-pass type I membrane protein</topology>
    </subcellularLocation>
</comment>
<dbReference type="GO" id="GO:0005245">
    <property type="term" value="F:voltage-gated calcium channel activity"/>
    <property type="evidence" value="ECO:0007669"/>
    <property type="project" value="TreeGrafter"/>
</dbReference>
<dbReference type="InterPro" id="IPR036465">
    <property type="entry name" value="vWFA_dom_sf"/>
</dbReference>
<dbReference type="InterPro" id="IPR002035">
    <property type="entry name" value="VWF_A"/>
</dbReference>
<dbReference type="InterPro" id="IPR013608">
    <property type="entry name" value="VWA_N"/>
</dbReference>
<reference evidence="20" key="3">
    <citation type="journal article" date="2014" name="Nature">
        <title>Elephant shark genome provides unique insights into gnathostome evolution.</title>
        <authorList>
            <consortium name="International Elephant Shark Genome Sequencing Consortium"/>
            <person name="Venkatesh B."/>
            <person name="Lee A.P."/>
            <person name="Ravi V."/>
            <person name="Maurya A.K."/>
            <person name="Lian M.M."/>
            <person name="Swann J.B."/>
            <person name="Ohta Y."/>
            <person name="Flajnik M.F."/>
            <person name="Sutoh Y."/>
            <person name="Kasahara M."/>
            <person name="Hoon S."/>
            <person name="Gangu V."/>
            <person name="Roy S.W."/>
            <person name="Irimia M."/>
            <person name="Korzh V."/>
            <person name="Kondrychyn I."/>
            <person name="Lim Z.W."/>
            <person name="Tay B.H."/>
            <person name="Tohari S."/>
            <person name="Kong K.W."/>
            <person name="Ho S."/>
            <person name="Lorente-Galdos B."/>
            <person name="Quilez J."/>
            <person name="Marques-Bonet T."/>
            <person name="Raney B.J."/>
            <person name="Ingham P.W."/>
            <person name="Tay A."/>
            <person name="Hillier L.W."/>
            <person name="Minx P."/>
            <person name="Boehm T."/>
            <person name="Wilson R.K."/>
            <person name="Brenner S."/>
            <person name="Warren W.C."/>
        </authorList>
    </citation>
    <scope>NUCLEOTIDE SEQUENCE [LARGE SCALE GENOMIC DNA]</scope>
</reference>
<keyword evidence="7" id="KW-0479">Metal-binding</keyword>
<dbReference type="Gene3D" id="3.40.50.410">
    <property type="entry name" value="von Willebrand factor, type A domain"/>
    <property type="match status" value="1"/>
</dbReference>
<evidence type="ECO:0000256" key="14">
    <source>
        <dbReference type="ARBA" id="ARBA00023157"/>
    </source>
</evidence>
<keyword evidence="16" id="KW-0407">Ion channel</keyword>
<dbReference type="GO" id="GO:1990454">
    <property type="term" value="C:L-type voltage-gated calcium channel complex"/>
    <property type="evidence" value="ECO:0007669"/>
    <property type="project" value="TreeGrafter"/>
</dbReference>
<evidence type="ECO:0000313" key="19">
    <source>
        <dbReference type="Ensembl" id="ENSCMIP00000037010.1"/>
    </source>
</evidence>
<evidence type="ECO:0000256" key="10">
    <source>
        <dbReference type="ARBA" id="ARBA00022882"/>
    </source>
</evidence>
<reference evidence="19" key="5">
    <citation type="submission" date="2025-09" db="UniProtKB">
        <authorList>
            <consortium name="Ensembl"/>
        </authorList>
    </citation>
    <scope>IDENTIFICATION</scope>
</reference>
<evidence type="ECO:0000313" key="20">
    <source>
        <dbReference type="Proteomes" id="UP000314986"/>
    </source>
</evidence>
<evidence type="ECO:0000256" key="5">
    <source>
        <dbReference type="ARBA" id="ARBA00022673"/>
    </source>
</evidence>
<dbReference type="Ensembl" id="ENSCMIT00000037551.1">
    <property type="protein sequence ID" value="ENSCMIP00000037010.1"/>
    <property type="gene ID" value="ENSCMIG00000015429.1"/>
</dbReference>
<evidence type="ECO:0000256" key="3">
    <source>
        <dbReference type="ARBA" id="ARBA00022448"/>
    </source>
</evidence>
<evidence type="ECO:0000256" key="16">
    <source>
        <dbReference type="ARBA" id="ARBA00023303"/>
    </source>
</evidence>
<evidence type="ECO:0000256" key="11">
    <source>
        <dbReference type="ARBA" id="ARBA00022989"/>
    </source>
</evidence>
<dbReference type="InterPro" id="IPR013680">
    <property type="entry name" value="VDCC_a2/dsu"/>
</dbReference>
<dbReference type="AlphaFoldDB" id="A0A4W3JZ32"/>
<dbReference type="FunFam" id="3.30.450.20:FF:000014">
    <property type="entry name" value="voltage-dependent calcium channel subunit alpha-2/delta-1 isoform X1"/>
    <property type="match status" value="1"/>
</dbReference>
<feature type="coiled-coil region" evidence="17">
    <location>
        <begin position="28"/>
        <end position="62"/>
    </location>
</feature>
<feature type="domain" description="VWFA" evidence="18">
    <location>
        <begin position="199"/>
        <end position="373"/>
    </location>
</feature>
<dbReference type="Gene3D" id="3.30.450.20">
    <property type="entry name" value="PAS domain"/>
    <property type="match status" value="1"/>
</dbReference>
<keyword evidence="6" id="KW-0812">Transmembrane</keyword>
<dbReference type="PANTHER" id="PTHR10166">
    <property type="entry name" value="VOLTAGE-DEPENDENT CALCIUM CHANNEL SUBUNIT ALPHA-2/DELTA-RELATED"/>
    <property type="match status" value="1"/>
</dbReference>
<reference evidence="20" key="2">
    <citation type="journal article" date="2007" name="PLoS Biol.">
        <title>Survey sequencing and comparative analysis of the elephant shark (Callorhinchus milii) genome.</title>
        <authorList>
            <person name="Venkatesh B."/>
            <person name="Kirkness E.F."/>
            <person name="Loh Y.H."/>
            <person name="Halpern A.L."/>
            <person name="Lee A.P."/>
            <person name="Johnson J."/>
            <person name="Dandona N."/>
            <person name="Viswanathan L.D."/>
            <person name="Tay A."/>
            <person name="Venter J.C."/>
            <person name="Strausberg R.L."/>
            <person name="Brenner S."/>
        </authorList>
    </citation>
    <scope>NUCLEOTIDE SEQUENCE [LARGE SCALE GENOMIC DNA]</scope>
</reference>
<dbReference type="PANTHER" id="PTHR10166:SF6">
    <property type="entry name" value="VOLTAGE-DEPENDENT CALCIUM CHANNEL SUBUNIT ALPHA-2_DELTA-1"/>
    <property type="match status" value="1"/>
</dbReference>
<evidence type="ECO:0000256" key="12">
    <source>
        <dbReference type="ARBA" id="ARBA00023065"/>
    </source>
</evidence>
<keyword evidence="15" id="KW-0325">Glycoprotein</keyword>
<comment type="similarity">
    <text evidence="2">Belongs to the calcium channel subunit alpha-2/delta family.</text>
</comment>
<reference evidence="19" key="4">
    <citation type="submission" date="2025-08" db="UniProtKB">
        <authorList>
            <consortium name="Ensembl"/>
        </authorList>
    </citation>
    <scope>IDENTIFICATION</scope>
</reference>
<evidence type="ECO:0000256" key="15">
    <source>
        <dbReference type="ARBA" id="ARBA00023180"/>
    </source>
</evidence>
<dbReference type="Proteomes" id="UP000314986">
    <property type="component" value="Unassembled WGS sequence"/>
</dbReference>
<organism evidence="19 20">
    <name type="scientific">Callorhinchus milii</name>
    <name type="common">Ghost shark</name>
    <dbReference type="NCBI Taxonomy" id="7868"/>
    <lineage>
        <taxon>Eukaryota</taxon>
        <taxon>Metazoa</taxon>
        <taxon>Chordata</taxon>
        <taxon>Craniata</taxon>
        <taxon>Vertebrata</taxon>
        <taxon>Chondrichthyes</taxon>
        <taxon>Holocephali</taxon>
        <taxon>Chimaeriformes</taxon>
        <taxon>Callorhinchidae</taxon>
        <taxon>Callorhinchus</taxon>
    </lineage>
</organism>
<keyword evidence="14" id="KW-1015">Disulfide bond</keyword>
<evidence type="ECO:0000256" key="7">
    <source>
        <dbReference type="ARBA" id="ARBA00022723"/>
    </source>
</evidence>
<dbReference type="GeneTree" id="ENSGT00940000155209"/>
<evidence type="ECO:0000256" key="17">
    <source>
        <dbReference type="SAM" id="Coils"/>
    </source>
</evidence>
<keyword evidence="11" id="KW-1133">Transmembrane helix</keyword>
<protein>
    <submittedName>
        <fullName evidence="19">Calcium channel, voltage-dependent, alpha 2/delta subunit 1a</fullName>
    </submittedName>
</protein>
<keyword evidence="5" id="KW-0107">Calcium channel</keyword>
<dbReference type="PROSITE" id="PS50234">
    <property type="entry name" value="VWFA"/>
    <property type="match status" value="1"/>
</dbReference>
<keyword evidence="12" id="KW-0406">Ion transport</keyword>
<keyword evidence="17" id="KW-0175">Coiled coil</keyword>
<accession>A0A4W3JZ32</accession>
<dbReference type="FunFam" id="3.40.50.410:FF:000006">
    <property type="entry name" value="voltage-dependent calcium channel subunit alpha-2/delta-1 isoform X1"/>
    <property type="match status" value="1"/>
</dbReference>
<dbReference type="Pfam" id="PF08399">
    <property type="entry name" value="VWA_N"/>
    <property type="match status" value="1"/>
</dbReference>
<evidence type="ECO:0000256" key="13">
    <source>
        <dbReference type="ARBA" id="ARBA00023136"/>
    </source>
</evidence>
<keyword evidence="20" id="KW-1185">Reference proteome</keyword>
<dbReference type="GO" id="GO:0046872">
    <property type="term" value="F:metal ion binding"/>
    <property type="evidence" value="ECO:0007669"/>
    <property type="project" value="UniProtKB-KW"/>
</dbReference>
<evidence type="ECO:0000256" key="2">
    <source>
        <dbReference type="ARBA" id="ARBA00007060"/>
    </source>
</evidence>
<dbReference type="Pfam" id="PF08473">
    <property type="entry name" value="VGCC_alpha2"/>
    <property type="match status" value="2"/>
</dbReference>
<keyword evidence="10" id="KW-0851">Voltage-gated channel</keyword>
<sequence length="980" mass="111156">RIIVVIIIRSWSLFNIYAANRQYYTIEMNNARHLVESAAREIEKLLSNKVKALKRLASAAEEFQQAHAWKEEFGVRLSALSTERNESRPRIKPDFQPNRAFRRLVDFNHTAVHIPTDIYEGSTIVLNELNWTAALDNVFKKNKEEDPTLLWQVFGSATGLARYYPASPWVDLTKTSNRIDLYDVRRRPWYIQGAASPKDMLILVDVSGSVSGLTLKLIRTSVSEMLETLSDDDYVNVVSVSNSVSCFKDLVQANVRNKKVLKDAVNRIQAKGITDYKKGFEFAFEQLKNLSESRANCNKIIMLFTDGGEERAQEIFAKDNKDKKIRVFTFSVGQHNYDKGPIQWMACANKGYYFEIPSIGAIRINTQEYLDVLGRPMVLAGVKAKQVQWTNVYLDALELGLVITGTLPVFNLTKDASGNQNQLILGVMGIDVSLEDVKRLTPRYTLGPNGYYFAIDPNGYVLLHPNLQPKSIGVGIPKVYLRERHPNAQNPKSQEPVTLDFLDAELENEIKVEIRHSMIEGENGEKTVHTLIKSYDERYIDKGIRTYTWTPVNGTDYSLASVLPPSSTYYIKAKLEEAITQAKRKYWVGQKDWFSVCVCVLTMRFREYCNGLTPSNNNTAFLESFIHLIDRQTPNSPNCKTDLINNLLLDAGFTSELVTKYWSKQKDGVLARFVATDGGITRIYPKRAGEEWTANPETYEASYYKRSLNNNFYIFTAPYINSKTPLLRYQISVEIPTPPLPPKISCNAWSGMGNTFIYFPLLFQIGKFFGEIDPSLMRRLLNASLYSFSKSYDYQSVCDPESETKAGAGLRSVYVPSIADILNIGWWASTSSCITEQTQYYFYNDTDSFSGLVDCGNCSRLFHAQKLSDTNLVFILVESKPTCQSCDSKSLLQAEQKSDGPDPCILAQQPRYRKGPEVCFDSDENVSVQGLGWRRQIIRIIMSGKHISWRVPMSITDMSQPRCVQIMALYTRGSVLGSLF</sequence>
<keyword evidence="8" id="KW-0732">Signal</keyword>
<dbReference type="Pfam" id="PF00092">
    <property type="entry name" value="VWA"/>
    <property type="match status" value="1"/>
</dbReference>